<dbReference type="AlphaFoldDB" id="A0A347ZU11"/>
<organism evidence="2 3">
    <name type="scientific">Pelolinea submarina</name>
    <dbReference type="NCBI Taxonomy" id="913107"/>
    <lineage>
        <taxon>Bacteria</taxon>
        <taxon>Bacillati</taxon>
        <taxon>Chloroflexota</taxon>
        <taxon>Anaerolineae</taxon>
        <taxon>Anaerolineales</taxon>
        <taxon>Anaerolineaceae</taxon>
        <taxon>Pelolinea</taxon>
    </lineage>
</organism>
<evidence type="ECO:0000313" key="3">
    <source>
        <dbReference type="Proteomes" id="UP000256388"/>
    </source>
</evidence>
<reference evidence="2 3" key="1">
    <citation type="submission" date="2018-08" db="EMBL/GenBank/DDBJ databases">
        <title>Genomic Encyclopedia of Type Strains, Phase IV (KMG-IV): sequencing the most valuable type-strain genomes for metagenomic binning, comparative biology and taxonomic classification.</title>
        <authorList>
            <person name="Goeker M."/>
        </authorList>
    </citation>
    <scope>NUCLEOTIDE SEQUENCE [LARGE SCALE GENOMIC DNA]</scope>
    <source>
        <strain evidence="2 3">DSM 23923</strain>
    </source>
</reference>
<dbReference type="InterPro" id="IPR039315">
    <property type="entry name" value="CheW"/>
</dbReference>
<proteinExistence type="predicted"/>
<dbReference type="Proteomes" id="UP000256388">
    <property type="component" value="Unassembled WGS sequence"/>
</dbReference>
<keyword evidence="3" id="KW-1185">Reference proteome</keyword>
<evidence type="ECO:0000259" key="1">
    <source>
        <dbReference type="PROSITE" id="PS50851"/>
    </source>
</evidence>
<dbReference type="OrthoDB" id="164316at2"/>
<protein>
    <submittedName>
        <fullName evidence="2">CheW protein</fullName>
    </submittedName>
</protein>
<dbReference type="PROSITE" id="PS50851">
    <property type="entry name" value="CHEW"/>
    <property type="match status" value="1"/>
</dbReference>
<sequence>MSNSEQQSFAERQILEQRARELAKSPEQDRVEESINTMVVELDDERYGLPISDINEIRPLDSFTPIPGVSSLWLGLFNLRSTLIPLLDLRVYLGLKPFPFNSKQTDEKVRKNSGYQKGQIIIVQKEDNLVGLLVDLVSEVKTIPLSKINAPLETISKKQKNVVRGLTSELITILDIQKLLEDPDLIIN</sequence>
<feature type="domain" description="CheW-like" evidence="1">
    <location>
        <begin position="34"/>
        <end position="185"/>
    </location>
</feature>
<evidence type="ECO:0000313" key="2">
    <source>
        <dbReference type="EMBL" id="REG10624.1"/>
    </source>
</evidence>
<dbReference type="SUPFAM" id="SSF50341">
    <property type="entry name" value="CheW-like"/>
    <property type="match status" value="1"/>
</dbReference>
<dbReference type="GO" id="GO:0005829">
    <property type="term" value="C:cytosol"/>
    <property type="evidence" value="ECO:0007669"/>
    <property type="project" value="TreeGrafter"/>
</dbReference>
<gene>
    <name evidence="2" type="ORF">DFR64_0483</name>
</gene>
<dbReference type="Pfam" id="PF01584">
    <property type="entry name" value="CheW"/>
    <property type="match status" value="1"/>
</dbReference>
<accession>A0A347ZU11</accession>
<dbReference type="GO" id="GO:0007165">
    <property type="term" value="P:signal transduction"/>
    <property type="evidence" value="ECO:0007669"/>
    <property type="project" value="InterPro"/>
</dbReference>
<dbReference type="PANTHER" id="PTHR22617:SF43">
    <property type="entry name" value="PROTEIN PILI"/>
    <property type="match status" value="1"/>
</dbReference>
<name>A0A347ZU11_9CHLR</name>
<dbReference type="EMBL" id="QUMS01000001">
    <property type="protein sequence ID" value="REG10624.1"/>
    <property type="molecule type" value="Genomic_DNA"/>
</dbReference>
<dbReference type="InterPro" id="IPR036061">
    <property type="entry name" value="CheW-like_dom_sf"/>
</dbReference>
<dbReference type="SMART" id="SM00260">
    <property type="entry name" value="CheW"/>
    <property type="match status" value="1"/>
</dbReference>
<dbReference type="Gene3D" id="2.40.50.180">
    <property type="entry name" value="CheA-289, Domain 4"/>
    <property type="match status" value="1"/>
</dbReference>
<dbReference type="Gene3D" id="2.30.30.40">
    <property type="entry name" value="SH3 Domains"/>
    <property type="match status" value="1"/>
</dbReference>
<dbReference type="PANTHER" id="PTHR22617">
    <property type="entry name" value="CHEMOTAXIS SENSOR HISTIDINE KINASE-RELATED"/>
    <property type="match status" value="1"/>
</dbReference>
<dbReference type="GO" id="GO:0006935">
    <property type="term" value="P:chemotaxis"/>
    <property type="evidence" value="ECO:0007669"/>
    <property type="project" value="InterPro"/>
</dbReference>
<dbReference type="InterPro" id="IPR002545">
    <property type="entry name" value="CheW-lke_dom"/>
</dbReference>
<comment type="caution">
    <text evidence="2">The sequence shown here is derived from an EMBL/GenBank/DDBJ whole genome shotgun (WGS) entry which is preliminary data.</text>
</comment>
<dbReference type="RefSeq" id="WP_116223791.1">
    <property type="nucleotide sequence ID" value="NZ_AP018437.1"/>
</dbReference>